<protein>
    <recommendedName>
        <fullName evidence="3">Type II toxin-antitoxin system HicB family antitoxin</fullName>
    </recommendedName>
</protein>
<evidence type="ECO:0008006" key="3">
    <source>
        <dbReference type="Google" id="ProtNLM"/>
    </source>
</evidence>
<dbReference type="EMBL" id="FMXO01000023">
    <property type="protein sequence ID" value="SDB60970.1"/>
    <property type="molecule type" value="Genomic_DNA"/>
</dbReference>
<dbReference type="Gene3D" id="3.30.160.250">
    <property type="match status" value="1"/>
</dbReference>
<dbReference type="RefSeq" id="WP_092123824.1">
    <property type="nucleotide sequence ID" value="NZ_FMXO01000023.1"/>
</dbReference>
<dbReference type="AlphaFoldDB" id="A0A1G6EU26"/>
<sequence>MQATLVYWEDGGWMVGKIKEIPGVFSQGETLDELLENISDAYRLMIEDEAAEVRADHREMVVAL</sequence>
<proteinExistence type="predicted"/>
<reference evidence="1 2" key="1">
    <citation type="submission" date="2016-10" db="EMBL/GenBank/DDBJ databases">
        <authorList>
            <person name="de Groot N.N."/>
        </authorList>
    </citation>
    <scope>NUCLEOTIDE SEQUENCE [LARGE SCALE GENOMIC DNA]</scope>
    <source>
        <strain evidence="1 2">ASO4-2</strain>
    </source>
</reference>
<dbReference type="STRING" id="617002.SAMN05660653_03152"/>
<dbReference type="Proteomes" id="UP000198771">
    <property type="component" value="Unassembled WGS sequence"/>
</dbReference>
<evidence type="ECO:0000313" key="1">
    <source>
        <dbReference type="EMBL" id="SDB60970.1"/>
    </source>
</evidence>
<gene>
    <name evidence="1" type="ORF">SAMN05660653_03152</name>
</gene>
<dbReference type="SUPFAM" id="SSF143100">
    <property type="entry name" value="TTHA1013/TTHA0281-like"/>
    <property type="match status" value="1"/>
</dbReference>
<accession>A0A1G6EU26</accession>
<dbReference type="InterPro" id="IPR035069">
    <property type="entry name" value="TTHA1013/TTHA0281-like"/>
</dbReference>
<name>A0A1G6EU26_9BACT</name>
<keyword evidence="2" id="KW-1185">Reference proteome</keyword>
<evidence type="ECO:0000313" key="2">
    <source>
        <dbReference type="Proteomes" id="UP000198771"/>
    </source>
</evidence>
<organism evidence="1 2">
    <name type="scientific">Desulfonatronum thiosulfatophilum</name>
    <dbReference type="NCBI Taxonomy" id="617002"/>
    <lineage>
        <taxon>Bacteria</taxon>
        <taxon>Pseudomonadati</taxon>
        <taxon>Thermodesulfobacteriota</taxon>
        <taxon>Desulfovibrionia</taxon>
        <taxon>Desulfovibrionales</taxon>
        <taxon>Desulfonatronaceae</taxon>
        <taxon>Desulfonatronum</taxon>
    </lineage>
</organism>
<dbReference type="OrthoDB" id="9807959at2"/>